<feature type="region of interest" description="Disordered" evidence="1">
    <location>
        <begin position="1"/>
        <end position="45"/>
    </location>
</feature>
<organism evidence="2 3">
    <name type="scientific">Thecamonas trahens ATCC 50062</name>
    <dbReference type="NCBI Taxonomy" id="461836"/>
    <lineage>
        <taxon>Eukaryota</taxon>
        <taxon>Apusozoa</taxon>
        <taxon>Apusomonadida</taxon>
        <taxon>Apusomonadidae</taxon>
        <taxon>Thecamonas</taxon>
    </lineage>
</organism>
<dbReference type="Proteomes" id="UP000054408">
    <property type="component" value="Unassembled WGS sequence"/>
</dbReference>
<evidence type="ECO:0000256" key="1">
    <source>
        <dbReference type="SAM" id="MobiDB-lite"/>
    </source>
</evidence>
<dbReference type="InterPro" id="IPR009836">
    <property type="entry name" value="GRDP-like"/>
</dbReference>
<dbReference type="PANTHER" id="PTHR34365:SF7">
    <property type="entry name" value="GLYCINE-RICH DOMAIN-CONTAINING PROTEIN 1"/>
    <property type="match status" value="1"/>
</dbReference>
<name>A0A0L0DM53_THETB</name>
<dbReference type="OrthoDB" id="2684236at2759"/>
<dbReference type="RefSeq" id="XP_013754488.1">
    <property type="nucleotide sequence ID" value="XM_013899034.1"/>
</dbReference>
<accession>A0A0L0DM53</accession>
<keyword evidence="3" id="KW-1185">Reference proteome</keyword>
<dbReference type="AlphaFoldDB" id="A0A0L0DM53"/>
<evidence type="ECO:0000313" key="2">
    <source>
        <dbReference type="EMBL" id="KNC53392.1"/>
    </source>
</evidence>
<gene>
    <name evidence="2" type="ORF">AMSG_12212</name>
</gene>
<dbReference type="EMBL" id="GL349481">
    <property type="protein sequence ID" value="KNC53392.1"/>
    <property type="molecule type" value="Genomic_DNA"/>
</dbReference>
<dbReference type="PANTHER" id="PTHR34365">
    <property type="entry name" value="ENOLASE (DUF1399)"/>
    <property type="match status" value="1"/>
</dbReference>
<reference evidence="2 3" key="1">
    <citation type="submission" date="2010-05" db="EMBL/GenBank/DDBJ databases">
        <title>The Genome Sequence of Thecamonas trahens ATCC 50062.</title>
        <authorList>
            <consortium name="The Broad Institute Genome Sequencing Platform"/>
            <person name="Russ C."/>
            <person name="Cuomo C."/>
            <person name="Shea T."/>
            <person name="Young S.K."/>
            <person name="Zeng Q."/>
            <person name="Koehrsen M."/>
            <person name="Haas B."/>
            <person name="Borodovsky M."/>
            <person name="Guigo R."/>
            <person name="Alvarado L."/>
            <person name="Berlin A."/>
            <person name="Bochicchio J."/>
            <person name="Borenstein D."/>
            <person name="Chapman S."/>
            <person name="Chen Z."/>
            <person name="Freedman E."/>
            <person name="Gellesch M."/>
            <person name="Goldberg J."/>
            <person name="Griggs A."/>
            <person name="Gujja S."/>
            <person name="Heilman E."/>
            <person name="Heiman D."/>
            <person name="Hepburn T."/>
            <person name="Howarth C."/>
            <person name="Jen D."/>
            <person name="Larson L."/>
            <person name="Mehta T."/>
            <person name="Park D."/>
            <person name="Pearson M."/>
            <person name="Roberts A."/>
            <person name="Saif S."/>
            <person name="Shenoy N."/>
            <person name="Sisk P."/>
            <person name="Stolte C."/>
            <person name="Sykes S."/>
            <person name="Thomson T."/>
            <person name="Walk T."/>
            <person name="White J."/>
            <person name="Yandava C."/>
            <person name="Burger G."/>
            <person name="Gray M.W."/>
            <person name="Holland P.W.H."/>
            <person name="King N."/>
            <person name="Lang F.B.F."/>
            <person name="Roger A.J."/>
            <person name="Ruiz-Trillo I."/>
            <person name="Lander E."/>
            <person name="Nusbaum C."/>
        </authorList>
    </citation>
    <scope>NUCLEOTIDE SEQUENCE [LARGE SCALE GENOMIC DNA]</scope>
    <source>
        <strain evidence="2 3">ATCC 50062</strain>
    </source>
</reference>
<sequence length="498" mass="54988">MLKKVAAKASKTRTAGLVRRLRGQTNSDLENDAGGPSSSEPVEDVADVQPDVAPVALDEEPELIMNVACAEPCPQPDGSTLLDNPFAEFDRPLACAQPYEPIPVPDSIFDNMPVSCAQLPPHMLASPPSWWADSIKNNTGLTCPTAEFPSLAKLCVRSILDNDVYVRDAPGVNDEARAAVADGMRRFPFYSLKEPLLDAWSPHVVEALHEPIAAADPATGPQPVINVSVDLVDSANRIYQMALMIDTVDELARQDNVELAMDRYEKFLKLESTNARAGELRSSLRSTSSLEAGPRARHKLVDRRGPLIVLDKFGKLLTDDSDYDVEVALERTRTAWREAYGDEYIVNLAEVYPDGAAHRPGLVSANLLATMTPAEVVRDRKWLAGLHVVTGADGADALAAGYTPFFRGLVRSYERFLFLAAKYPDRRSTFISVAYDADLIWHAHQIFPSLYEQDMGRILGRAMAHVPWPDYTAEQHARNTSELHSVWTDEFPDDPFNH</sequence>
<evidence type="ECO:0000313" key="3">
    <source>
        <dbReference type="Proteomes" id="UP000054408"/>
    </source>
</evidence>
<dbReference type="Pfam" id="PF07173">
    <property type="entry name" value="GRDP-like"/>
    <property type="match status" value="1"/>
</dbReference>
<dbReference type="GeneID" id="25570127"/>
<protein>
    <submittedName>
        <fullName evidence="2">Uncharacterized protein</fullName>
    </submittedName>
</protein>
<proteinExistence type="predicted"/>